<evidence type="ECO:0000313" key="3">
    <source>
        <dbReference type="Proteomes" id="UP000572680"/>
    </source>
</evidence>
<proteinExistence type="predicted"/>
<feature type="compositionally biased region" description="Basic and acidic residues" evidence="1">
    <location>
        <begin position="51"/>
        <end position="61"/>
    </location>
</feature>
<gene>
    <name evidence="2" type="ORF">HNR61_008821</name>
</gene>
<comment type="caution">
    <text evidence="2">The sequence shown here is derived from an EMBL/GenBank/DDBJ whole genome shotgun (WGS) entry which is preliminary data.</text>
</comment>
<name>A0A7W3QRT6_ACTNM</name>
<evidence type="ECO:0000313" key="2">
    <source>
        <dbReference type="EMBL" id="MBA8957130.1"/>
    </source>
</evidence>
<organism evidence="2 3">
    <name type="scientific">Actinomadura namibiensis</name>
    <dbReference type="NCBI Taxonomy" id="182080"/>
    <lineage>
        <taxon>Bacteria</taxon>
        <taxon>Bacillati</taxon>
        <taxon>Actinomycetota</taxon>
        <taxon>Actinomycetes</taxon>
        <taxon>Streptosporangiales</taxon>
        <taxon>Thermomonosporaceae</taxon>
        <taxon>Actinomadura</taxon>
    </lineage>
</organism>
<dbReference type="RefSeq" id="WP_182848978.1">
    <property type="nucleotide sequence ID" value="NZ_BAAALP010000019.1"/>
</dbReference>
<keyword evidence="3" id="KW-1185">Reference proteome</keyword>
<dbReference type="AlphaFoldDB" id="A0A7W3QRT6"/>
<evidence type="ECO:0000256" key="1">
    <source>
        <dbReference type="SAM" id="MobiDB-lite"/>
    </source>
</evidence>
<sequence>MQQGRSPWSDPAYERPKRPRSRRRAAVVAAALLTLLALGAALVVAAVRVDREDRRGKERPPVPRAQLPSPEAGPYTKILDDDACALVPDALPKRLALRAAPKSGLESSGWVCEWSSTRTEGSVRTTRDAKIEISLAGPQSGEPGTVWATRRFAQQRDGARAPDRRFEIAEVEHGPVQDLTGVGHAAFTGYELSKGVGLGPTGTATAVARLDNAIVKAEYGGRTVRLDGLGLPDAGTARPVTDAAARRPATELLRTAVTALRSCRGCLT</sequence>
<dbReference type="Proteomes" id="UP000572680">
    <property type="component" value="Unassembled WGS sequence"/>
</dbReference>
<feature type="region of interest" description="Disordered" evidence="1">
    <location>
        <begin position="51"/>
        <end position="74"/>
    </location>
</feature>
<reference evidence="2 3" key="1">
    <citation type="submission" date="2020-08" db="EMBL/GenBank/DDBJ databases">
        <title>Genomic Encyclopedia of Type Strains, Phase IV (KMG-IV): sequencing the most valuable type-strain genomes for metagenomic binning, comparative biology and taxonomic classification.</title>
        <authorList>
            <person name="Goeker M."/>
        </authorList>
    </citation>
    <scope>NUCLEOTIDE SEQUENCE [LARGE SCALE GENOMIC DNA]</scope>
    <source>
        <strain evidence="2 3">DSM 44197</strain>
    </source>
</reference>
<evidence type="ECO:0008006" key="4">
    <source>
        <dbReference type="Google" id="ProtNLM"/>
    </source>
</evidence>
<accession>A0A7W3QRT6</accession>
<protein>
    <recommendedName>
        <fullName evidence="4">DUF3558 domain-containing protein</fullName>
    </recommendedName>
</protein>
<feature type="region of interest" description="Disordered" evidence="1">
    <location>
        <begin position="1"/>
        <end position="22"/>
    </location>
</feature>
<dbReference type="EMBL" id="JACJIA010000020">
    <property type="protein sequence ID" value="MBA8957130.1"/>
    <property type="molecule type" value="Genomic_DNA"/>
</dbReference>